<dbReference type="PANTHER" id="PTHR43591:SF110">
    <property type="entry name" value="RHODANESE DOMAIN-CONTAINING PROTEIN"/>
    <property type="match status" value="1"/>
</dbReference>
<sequence length="270" mass="31413">MSEEYVLGNDQEELSRLKLQHDLWRDELLKLWDQSSLRDAKKILDLGCGPGYTSLDLLKYNRQQAQMTSIDISDNFINYLNYQLKEEKLDSRGQAKKSFIENLNLEDTDFDAAFCRWLMIFVQNPEKAFQQVYRHLTSGSEFILQEYVSYDSMDLVPDYPSMKPVVDAIFKSWKAQGGDPNRGKHLPSLLEKVGFKVTHLQPVAKFAQPQDPFWQWPDSFYRSFLPRLQKSGYLNEQQVQDFFADWQAAEKSPGSFFVAPTVINIIAKKL</sequence>
<name>M4VBY4_9BACT</name>
<keyword evidence="3" id="KW-1185">Reference proteome</keyword>
<dbReference type="SUPFAM" id="SSF53335">
    <property type="entry name" value="S-adenosyl-L-methionine-dependent methyltransferases"/>
    <property type="match status" value="1"/>
</dbReference>
<evidence type="ECO:0000259" key="1">
    <source>
        <dbReference type="Pfam" id="PF13847"/>
    </source>
</evidence>
<dbReference type="HOGENOM" id="CLU_062440_0_1_7"/>
<dbReference type="Pfam" id="PF13847">
    <property type="entry name" value="Methyltransf_31"/>
    <property type="match status" value="1"/>
</dbReference>
<proteinExistence type="predicted"/>
<dbReference type="PANTHER" id="PTHR43591">
    <property type="entry name" value="METHYLTRANSFERASE"/>
    <property type="match status" value="1"/>
</dbReference>
<dbReference type="STRING" id="1184267.A11Q_1310"/>
<protein>
    <recommendedName>
        <fullName evidence="1">Methyltransferase domain-containing protein</fullName>
    </recommendedName>
</protein>
<dbReference type="eggNOG" id="COG2226">
    <property type="taxonomic scope" value="Bacteria"/>
</dbReference>
<dbReference type="InterPro" id="IPR025714">
    <property type="entry name" value="Methyltranfer_dom"/>
</dbReference>
<dbReference type="PATRIC" id="fig|1184267.3.peg.1328"/>
<dbReference type="CDD" id="cd02440">
    <property type="entry name" value="AdoMet_MTases"/>
    <property type="match status" value="1"/>
</dbReference>
<dbReference type="AlphaFoldDB" id="M4VBY4"/>
<feature type="domain" description="Methyltransferase" evidence="1">
    <location>
        <begin position="39"/>
        <end position="148"/>
    </location>
</feature>
<evidence type="ECO:0000313" key="2">
    <source>
        <dbReference type="EMBL" id="AGH95526.1"/>
    </source>
</evidence>
<dbReference type="RefSeq" id="WP_015470016.1">
    <property type="nucleotide sequence ID" value="NC_020813.1"/>
</dbReference>
<accession>M4VBY4</accession>
<gene>
    <name evidence="2" type="ORF">A11Q_1310</name>
</gene>
<dbReference type="InterPro" id="IPR029063">
    <property type="entry name" value="SAM-dependent_MTases_sf"/>
</dbReference>
<evidence type="ECO:0000313" key="3">
    <source>
        <dbReference type="Proteomes" id="UP000012040"/>
    </source>
</evidence>
<dbReference type="Gene3D" id="3.40.50.150">
    <property type="entry name" value="Vaccinia Virus protein VP39"/>
    <property type="match status" value="1"/>
</dbReference>
<organism evidence="2 3">
    <name type="scientific">Pseudobdellovibrio exovorus JSS</name>
    <dbReference type="NCBI Taxonomy" id="1184267"/>
    <lineage>
        <taxon>Bacteria</taxon>
        <taxon>Pseudomonadati</taxon>
        <taxon>Bdellovibrionota</taxon>
        <taxon>Bdellovibrionia</taxon>
        <taxon>Bdellovibrionales</taxon>
        <taxon>Pseudobdellovibrionaceae</taxon>
        <taxon>Pseudobdellovibrio</taxon>
    </lineage>
</organism>
<dbReference type="KEGG" id="bex:A11Q_1310"/>
<dbReference type="OrthoDB" id="9760689at2"/>
<dbReference type="Proteomes" id="UP000012040">
    <property type="component" value="Chromosome"/>
</dbReference>
<dbReference type="EMBL" id="CP003537">
    <property type="protein sequence ID" value="AGH95526.1"/>
    <property type="molecule type" value="Genomic_DNA"/>
</dbReference>
<reference evidence="2 3" key="1">
    <citation type="journal article" date="2013" name="ISME J.">
        <title>By their genes ye shall know them: genomic signatures of predatory bacteria.</title>
        <authorList>
            <person name="Pasternak Z."/>
            <person name="Pietrokovski S."/>
            <person name="Rotem O."/>
            <person name="Gophna U."/>
            <person name="Lurie-Weinberger M.N."/>
            <person name="Jurkevitch E."/>
        </authorList>
    </citation>
    <scope>NUCLEOTIDE SEQUENCE [LARGE SCALE GENOMIC DNA]</scope>
    <source>
        <strain evidence="2 3">JSS</strain>
    </source>
</reference>